<protein>
    <submittedName>
        <fullName evidence="1">DUF2974 domain-containing protein</fullName>
    </submittedName>
</protein>
<gene>
    <name evidence="1" type="ORF">RH061_21890</name>
</gene>
<dbReference type="InterPro" id="IPR029058">
    <property type="entry name" value="AB_hydrolase_fold"/>
</dbReference>
<dbReference type="Pfam" id="PF26363">
    <property type="entry name" value="Phospholipase-like"/>
    <property type="match status" value="1"/>
</dbReference>
<organism evidence="1 2">
    <name type="scientific">Mesobacillus jeotgali</name>
    <dbReference type="NCBI Taxonomy" id="129985"/>
    <lineage>
        <taxon>Bacteria</taxon>
        <taxon>Bacillati</taxon>
        <taxon>Bacillota</taxon>
        <taxon>Bacilli</taxon>
        <taxon>Bacillales</taxon>
        <taxon>Bacillaceae</taxon>
        <taxon>Mesobacillus</taxon>
    </lineage>
</organism>
<evidence type="ECO:0000313" key="1">
    <source>
        <dbReference type="EMBL" id="WNF22770.1"/>
    </source>
</evidence>
<proteinExistence type="predicted"/>
<sequence>MSLNKLTDEEKSILLQLSYLDLPPELTVSDKSTLTIDEVLIQISDNEIEVDSDRFDNIKNFLRDNPNTSLKDIKLTGYQNHNPNEANNTEGESNSGFVGYAIKDGDGNGAVLFRGSENPFNWGHLKTDWGGNLAAGMSIETKQHDEALTFYEANMKNLDGDITIYGHSKGGNLGSWVFVNNYQDSNVNAYILNGAPLWWFDLDEGQKNAMKGDRFTFITFNGDIVSHLGFAPYVDKIVSINKQHGDYWDPFYPHYETSGVYNKDGSFASARSADTWGVADMALDVFHSLGSMRDYLPRQIAKAWIVIGAATLDIIYNTWQGVVAKANYVKEQALMYISKVHQAGRELVGKVGKFFETVAMRAKGFITKAIDYVNGNNFPIEPYIKVDIPRLIYYANRLRSVQRRIAQLNDMIDDLYWEAGVMGLDNVLAADIASSFDIRVPESINYLNRTAELLQQNERYLAGKAGSIRG</sequence>
<accession>A0ABY9VGD6</accession>
<dbReference type="EMBL" id="CP134494">
    <property type="protein sequence ID" value="WNF22770.1"/>
    <property type="molecule type" value="Genomic_DNA"/>
</dbReference>
<evidence type="ECO:0000313" key="2">
    <source>
        <dbReference type="Proteomes" id="UP001303324"/>
    </source>
</evidence>
<reference evidence="1 2" key="1">
    <citation type="submission" date="2023-09" db="EMBL/GenBank/DDBJ databases">
        <title>Microbial mechanism of fulvic acid promoting antimony reduction mineralization in rice fields.</title>
        <authorList>
            <person name="Chen G."/>
            <person name="Lan J."/>
        </authorList>
    </citation>
    <scope>NUCLEOTIDE SEQUENCE [LARGE SCALE GENOMIC DNA]</scope>
    <source>
        <strain evidence="1 2">PS1</strain>
    </source>
</reference>
<keyword evidence="2" id="KW-1185">Reference proteome</keyword>
<dbReference type="RefSeq" id="WP_311072870.1">
    <property type="nucleotide sequence ID" value="NZ_CP134494.1"/>
</dbReference>
<name>A0ABY9VGD6_9BACI</name>
<dbReference type="SUPFAM" id="SSF53474">
    <property type="entry name" value="alpha/beta-Hydrolases"/>
    <property type="match status" value="1"/>
</dbReference>
<dbReference type="Proteomes" id="UP001303324">
    <property type="component" value="Chromosome"/>
</dbReference>